<feature type="compositionally biased region" description="Low complexity" evidence="1">
    <location>
        <begin position="16"/>
        <end position="29"/>
    </location>
</feature>
<dbReference type="OMA" id="NDKLFQV"/>
<dbReference type="STRING" id="1169540.A0A0G4GZP9"/>
<dbReference type="InterPro" id="IPR011044">
    <property type="entry name" value="Quino_amine_DH_bsu"/>
</dbReference>
<feature type="region of interest" description="Disordered" evidence="1">
    <location>
        <begin position="1"/>
        <end position="29"/>
    </location>
</feature>
<dbReference type="GO" id="GO:0016603">
    <property type="term" value="F:glutaminyl-peptide cyclotransferase activity"/>
    <property type="evidence" value="ECO:0007669"/>
    <property type="project" value="InterPro"/>
</dbReference>
<evidence type="ECO:0008006" key="5">
    <source>
        <dbReference type="Google" id="ProtNLM"/>
    </source>
</evidence>
<dbReference type="PhylomeDB" id="A0A0G4GZP9"/>
<protein>
    <recommendedName>
        <fullName evidence="5">Glutamine cyclotransferase</fullName>
    </recommendedName>
</protein>
<gene>
    <name evidence="3" type="ORF">Vbra_19199</name>
</gene>
<accession>A0A0G4GZP9</accession>
<dbReference type="AlphaFoldDB" id="A0A0G4GZP9"/>
<evidence type="ECO:0000313" key="3">
    <source>
        <dbReference type="EMBL" id="CEM36649.1"/>
    </source>
</evidence>
<sequence length="355" mass="39427">MQSLLPVMTRQRKSSRQSSTDLPAASSPDPTAAAFWTKPKLYVAVGAAAAVLTATAVTLLVVFLQHRDEEVDDGSVRFYSYEVLQRIPHVHSVPPSGDAVSGVRPFTQGLFFLNESVVVESGGWYGESIIRKWSFPSGDTLAHHDLSPDLFGEGTVRFNDSILQLTWREGLLLAYDVDSLTPTQQYALPFVGWGLATDGERLWATTGDSFLRTITLQEQRGDVPAQVHVTNRTKIVCLGRTVSRVNELEYWEGRIWGNAFGETYVLEIDPHTGQCTSMVSLKGLYDPATSAYVTTHDLGNDVLNGIAHHTSLGPQRMLVTGKRWPFLWVIKLKPVRPSEPISRWSDIRTKLKGFL</sequence>
<proteinExistence type="predicted"/>
<dbReference type="OrthoDB" id="409395at2759"/>
<organism evidence="3 4">
    <name type="scientific">Vitrella brassicaformis (strain CCMP3155)</name>
    <dbReference type="NCBI Taxonomy" id="1169540"/>
    <lineage>
        <taxon>Eukaryota</taxon>
        <taxon>Sar</taxon>
        <taxon>Alveolata</taxon>
        <taxon>Colpodellida</taxon>
        <taxon>Vitrellaceae</taxon>
        <taxon>Vitrella</taxon>
    </lineage>
</organism>
<dbReference type="Pfam" id="PF05096">
    <property type="entry name" value="Glu_cyclase_2"/>
    <property type="match status" value="1"/>
</dbReference>
<dbReference type="SUPFAM" id="SSF50969">
    <property type="entry name" value="YVTN repeat-like/Quinoprotein amine dehydrogenase"/>
    <property type="match status" value="1"/>
</dbReference>
<dbReference type="InterPro" id="IPR007788">
    <property type="entry name" value="QCT"/>
</dbReference>
<dbReference type="EMBL" id="CDMY01000897">
    <property type="protein sequence ID" value="CEM36649.1"/>
    <property type="molecule type" value="Genomic_DNA"/>
</dbReference>
<dbReference type="PANTHER" id="PTHR31270:SF1">
    <property type="entry name" value="GLUTAMINYL-PEPTIDE CYCLOTRANSFERASE"/>
    <property type="match status" value="1"/>
</dbReference>
<evidence type="ECO:0000256" key="2">
    <source>
        <dbReference type="SAM" id="Phobius"/>
    </source>
</evidence>
<dbReference type="InParanoid" id="A0A0G4GZP9"/>
<keyword evidence="2" id="KW-1133">Transmembrane helix</keyword>
<dbReference type="Proteomes" id="UP000041254">
    <property type="component" value="Unassembled WGS sequence"/>
</dbReference>
<keyword evidence="2" id="KW-0812">Transmembrane</keyword>
<reference evidence="3 4" key="1">
    <citation type="submission" date="2014-11" db="EMBL/GenBank/DDBJ databases">
        <authorList>
            <person name="Zhu J."/>
            <person name="Qi W."/>
            <person name="Song R."/>
        </authorList>
    </citation>
    <scope>NUCLEOTIDE SEQUENCE [LARGE SCALE GENOMIC DNA]</scope>
</reference>
<keyword evidence="4" id="KW-1185">Reference proteome</keyword>
<keyword evidence="2" id="KW-0472">Membrane</keyword>
<feature type="transmembrane region" description="Helical" evidence="2">
    <location>
        <begin position="41"/>
        <end position="64"/>
    </location>
</feature>
<name>A0A0G4GZP9_VITBC</name>
<dbReference type="PANTHER" id="PTHR31270">
    <property type="entry name" value="GLUTAMINYL-PEPTIDE CYCLOTRANSFERASE"/>
    <property type="match status" value="1"/>
</dbReference>
<dbReference type="VEuPathDB" id="CryptoDB:Vbra_19199"/>
<evidence type="ECO:0000313" key="4">
    <source>
        <dbReference type="Proteomes" id="UP000041254"/>
    </source>
</evidence>
<evidence type="ECO:0000256" key="1">
    <source>
        <dbReference type="SAM" id="MobiDB-lite"/>
    </source>
</evidence>